<dbReference type="PROSITE" id="PS00455">
    <property type="entry name" value="AMP_BINDING"/>
    <property type="match status" value="1"/>
</dbReference>
<dbReference type="InterPro" id="IPR050237">
    <property type="entry name" value="ATP-dep_AMP-bd_enzyme"/>
</dbReference>
<evidence type="ECO:0000256" key="1">
    <source>
        <dbReference type="ARBA" id="ARBA00022598"/>
    </source>
</evidence>
<sequence>MTLNHWARQQPDAIALQDAHASLSWGELPAAIDRVADRLERDAGQRIALLADNSRHWVLADLAALKLQRPLIPVPLFFSEEQRAHLFSRAGIDTLMTVEDDQLQIRRLQIPATELHPGTAKITFTSGTTGAPKGVCLSADQQLQVAHSLAERLSGLGIRRHLCLLPLATLLENIAGVYTALLMGASVQLPPLATLGWQGSSGLNVEQLLSALHQHRPDSLITLPQILSALAATGERGTTLPELRFIAVGGARVGADLIRRARAQGLPAYEGYGLSECASVVSLNTPGQDSIGSAGRALGHNHLNLSAEGELLIEGNCMLGYLGEPPHSGVYATGDLVRVDNSGFLHIEGRRRNVIINSYGRNLSPEWVESELLAQPGIEEAVLYGEARPFNCALIHAPSLNNDQLDAHLARINARLPDYARVRQWTRPEISMRKQSGLYTLNGRPRRAAIATHFADTLESIYATDC</sequence>
<protein>
    <submittedName>
        <fullName evidence="3">AMP-binding protein</fullName>
    </submittedName>
</protein>
<dbReference type="Proteomes" id="UP000538931">
    <property type="component" value="Unassembled WGS sequence"/>
</dbReference>
<dbReference type="AlphaFoldDB" id="A0A7W2ACC8"/>
<dbReference type="InterPro" id="IPR042099">
    <property type="entry name" value="ANL_N_sf"/>
</dbReference>
<evidence type="ECO:0000313" key="3">
    <source>
        <dbReference type="EMBL" id="MBA4502995.1"/>
    </source>
</evidence>
<dbReference type="Pfam" id="PF00501">
    <property type="entry name" value="AMP-binding"/>
    <property type="match status" value="2"/>
</dbReference>
<gene>
    <name evidence="3" type="ORF">H1S06_11560</name>
</gene>
<dbReference type="InterPro" id="IPR000873">
    <property type="entry name" value="AMP-dep_synth/lig_dom"/>
</dbReference>
<organism evidence="3 4">
    <name type="scientific">Marinobacterium marinum</name>
    <dbReference type="NCBI Taxonomy" id="2756129"/>
    <lineage>
        <taxon>Bacteria</taxon>
        <taxon>Pseudomonadati</taxon>
        <taxon>Pseudomonadota</taxon>
        <taxon>Gammaproteobacteria</taxon>
        <taxon>Oceanospirillales</taxon>
        <taxon>Oceanospirillaceae</taxon>
        <taxon>Marinobacterium</taxon>
    </lineage>
</organism>
<keyword evidence="4" id="KW-1185">Reference proteome</keyword>
<accession>A0A7W2ACC8</accession>
<evidence type="ECO:0000313" key="4">
    <source>
        <dbReference type="Proteomes" id="UP000538931"/>
    </source>
</evidence>
<name>A0A7W2ACC8_9GAMM</name>
<dbReference type="PANTHER" id="PTHR43767">
    <property type="entry name" value="LONG-CHAIN-FATTY-ACID--COA LIGASE"/>
    <property type="match status" value="1"/>
</dbReference>
<dbReference type="Pfam" id="PF23562">
    <property type="entry name" value="AMP-binding_C_3"/>
    <property type="match status" value="1"/>
</dbReference>
<dbReference type="Gene3D" id="3.40.50.12780">
    <property type="entry name" value="N-terminal domain of ligase-like"/>
    <property type="match status" value="1"/>
</dbReference>
<proteinExistence type="predicted"/>
<keyword evidence="1" id="KW-0436">Ligase</keyword>
<feature type="domain" description="AMP-dependent synthetase/ligase" evidence="2">
    <location>
        <begin position="119"/>
        <end position="316"/>
    </location>
</feature>
<reference evidence="3 4" key="1">
    <citation type="submission" date="2020-07" db="EMBL/GenBank/DDBJ databases">
        <title>Bacterium isolated from marien macroalgae.</title>
        <authorList>
            <person name="Zhu K."/>
            <person name="Lu D."/>
            <person name="Du Z."/>
        </authorList>
    </citation>
    <scope>NUCLEOTIDE SEQUENCE [LARGE SCALE GENOMIC DNA]</scope>
    <source>
        <strain evidence="3 4">3-1745</strain>
    </source>
</reference>
<dbReference type="PANTHER" id="PTHR43767:SF8">
    <property type="entry name" value="LONG-CHAIN-FATTY-ACID--COA LIGASE"/>
    <property type="match status" value="1"/>
</dbReference>
<dbReference type="EMBL" id="JACEMT010000052">
    <property type="protein sequence ID" value="MBA4502995.1"/>
    <property type="molecule type" value="Genomic_DNA"/>
</dbReference>
<evidence type="ECO:0000259" key="2">
    <source>
        <dbReference type="Pfam" id="PF00501"/>
    </source>
</evidence>
<dbReference type="GO" id="GO:0016874">
    <property type="term" value="F:ligase activity"/>
    <property type="evidence" value="ECO:0007669"/>
    <property type="project" value="UniProtKB-KW"/>
</dbReference>
<feature type="domain" description="AMP-dependent synthetase/ligase" evidence="2">
    <location>
        <begin position="4"/>
        <end position="101"/>
    </location>
</feature>
<dbReference type="InterPro" id="IPR020845">
    <property type="entry name" value="AMP-binding_CS"/>
</dbReference>
<dbReference type="SUPFAM" id="SSF56801">
    <property type="entry name" value="Acetyl-CoA synthetase-like"/>
    <property type="match status" value="1"/>
</dbReference>
<comment type="caution">
    <text evidence="3">The sequence shown here is derived from an EMBL/GenBank/DDBJ whole genome shotgun (WGS) entry which is preliminary data.</text>
</comment>